<organism evidence="1 2">
    <name type="scientific">Penicillium malachiteum</name>
    <dbReference type="NCBI Taxonomy" id="1324776"/>
    <lineage>
        <taxon>Eukaryota</taxon>
        <taxon>Fungi</taxon>
        <taxon>Dikarya</taxon>
        <taxon>Ascomycota</taxon>
        <taxon>Pezizomycotina</taxon>
        <taxon>Eurotiomycetes</taxon>
        <taxon>Eurotiomycetidae</taxon>
        <taxon>Eurotiales</taxon>
        <taxon>Aspergillaceae</taxon>
        <taxon>Penicillium</taxon>
    </lineage>
</organism>
<evidence type="ECO:0000313" key="2">
    <source>
        <dbReference type="Proteomes" id="UP001215712"/>
    </source>
</evidence>
<dbReference type="PANTHER" id="PTHR38111">
    <property type="entry name" value="ZN(2)-C6 FUNGAL-TYPE DOMAIN-CONTAINING PROTEIN-RELATED"/>
    <property type="match status" value="1"/>
</dbReference>
<proteinExistence type="predicted"/>
<comment type="caution">
    <text evidence="1">The sequence shown here is derived from an EMBL/GenBank/DDBJ whole genome shotgun (WGS) entry which is preliminary data.</text>
</comment>
<dbReference type="AlphaFoldDB" id="A0AAD6N0R0"/>
<reference evidence="1" key="2">
    <citation type="submission" date="2023-01" db="EMBL/GenBank/DDBJ databases">
        <authorList>
            <person name="Petersen C."/>
        </authorList>
    </citation>
    <scope>NUCLEOTIDE SEQUENCE</scope>
    <source>
        <strain evidence="1">IBT 17514</strain>
    </source>
</reference>
<dbReference type="InterPro" id="IPR053178">
    <property type="entry name" value="Osmoadaptation_assoc"/>
</dbReference>
<evidence type="ECO:0000313" key="1">
    <source>
        <dbReference type="EMBL" id="KAJ5740277.1"/>
    </source>
</evidence>
<reference evidence="1" key="1">
    <citation type="journal article" date="2023" name="IMA Fungus">
        <title>Comparative genomic study of the Penicillium genus elucidates a diverse pangenome and 15 lateral gene transfer events.</title>
        <authorList>
            <person name="Petersen C."/>
            <person name="Sorensen T."/>
            <person name="Nielsen M.R."/>
            <person name="Sondergaard T.E."/>
            <person name="Sorensen J.L."/>
            <person name="Fitzpatrick D.A."/>
            <person name="Frisvad J.C."/>
            <person name="Nielsen K.L."/>
        </authorList>
    </citation>
    <scope>NUCLEOTIDE SEQUENCE</scope>
    <source>
        <strain evidence="1">IBT 17514</strain>
    </source>
</reference>
<keyword evidence="2" id="KW-1185">Reference proteome</keyword>
<dbReference type="PANTHER" id="PTHR38111:SF9">
    <property type="entry name" value="ZN(2)-C6 FUNGAL-TYPE DOMAIN-CONTAINING PROTEIN"/>
    <property type="match status" value="1"/>
</dbReference>
<accession>A0AAD6N0R0</accession>
<dbReference type="Proteomes" id="UP001215712">
    <property type="component" value="Unassembled WGS sequence"/>
</dbReference>
<gene>
    <name evidence="1" type="ORF">N7493_000149</name>
</gene>
<protein>
    <submittedName>
        <fullName evidence="1">Uncharacterized protein</fullName>
    </submittedName>
</protein>
<dbReference type="EMBL" id="JAQJAN010000001">
    <property type="protein sequence ID" value="KAJ5740277.1"/>
    <property type="molecule type" value="Genomic_DNA"/>
</dbReference>
<name>A0AAD6N0R0_9EURO</name>
<sequence>MCITLVEVLDLRRFSGNADADFMKLMIPDSVAAIAVHTRAVGLLFQAYNPKVFKSGTLHRLFVGFRPVMVIRAIQSRQPTFLASQSWIHIPFSVTGPSLMQSLLNEVVMLPSLLYQSDSMIETPQGNHSADINNLLTLFLDLFARLESWGNNICMNDDQSSVSERILYTMKESTTRDTGLSLWYPNITMANVLTHLWAFQITCATEIERLAPLALDCVFDTQISAFEDTFISNLVENKERMIDLGRKIYLSMDYLLQDEMKLFGPASTFYPLGVAYQRFKASQPEMTGDIAYIENIVERLSQKGLLASPSIILE</sequence>